<name>A0ABR1H2L5_9HYPO</name>
<gene>
    <name evidence="1" type="ORF">QQZ08_012369</name>
</gene>
<dbReference type="EMBL" id="JAZAVK010000244">
    <property type="protein sequence ID" value="KAK7415359.1"/>
    <property type="molecule type" value="Genomic_DNA"/>
</dbReference>
<reference evidence="1 2" key="1">
    <citation type="journal article" date="2025" name="Microbiol. Resour. Announc.">
        <title>Draft genome sequences for Neonectria magnoliae and Neonectria punicea, canker pathogens of Liriodendron tulipifera and Acer saccharum in West Virginia.</title>
        <authorList>
            <person name="Petronek H.M."/>
            <person name="Kasson M.T."/>
            <person name="Metheny A.M."/>
            <person name="Stauder C.M."/>
            <person name="Lovett B."/>
            <person name="Lynch S.C."/>
            <person name="Garnas J.R."/>
            <person name="Kasson L.R."/>
            <person name="Stajich J.E."/>
        </authorList>
    </citation>
    <scope>NUCLEOTIDE SEQUENCE [LARGE SCALE GENOMIC DNA]</scope>
    <source>
        <strain evidence="1 2">NRRL 64651</strain>
    </source>
</reference>
<evidence type="ECO:0000313" key="2">
    <source>
        <dbReference type="Proteomes" id="UP001498421"/>
    </source>
</evidence>
<comment type="caution">
    <text evidence="1">The sequence shown here is derived from an EMBL/GenBank/DDBJ whole genome shotgun (WGS) entry which is preliminary data.</text>
</comment>
<evidence type="ECO:0000313" key="1">
    <source>
        <dbReference type="EMBL" id="KAK7415359.1"/>
    </source>
</evidence>
<accession>A0ABR1H2L5</accession>
<sequence>MELPDYEGVSLHLDKLYQGSILKEVARMIFSSKASSSEAEERDWIKEHERQVTLNRAAGFLGSAILKQLIKEPSVEKIRCITISTDERKLLPESLKIVIYMGDL</sequence>
<keyword evidence="2" id="KW-1185">Reference proteome</keyword>
<evidence type="ECO:0008006" key="3">
    <source>
        <dbReference type="Google" id="ProtNLM"/>
    </source>
</evidence>
<dbReference type="Proteomes" id="UP001498421">
    <property type="component" value="Unassembled WGS sequence"/>
</dbReference>
<proteinExistence type="predicted"/>
<protein>
    <recommendedName>
        <fullName evidence="3">Alcohol-forming fatty acyl-CoA reductase</fullName>
    </recommendedName>
</protein>
<organism evidence="1 2">
    <name type="scientific">Neonectria magnoliae</name>
    <dbReference type="NCBI Taxonomy" id="2732573"/>
    <lineage>
        <taxon>Eukaryota</taxon>
        <taxon>Fungi</taxon>
        <taxon>Dikarya</taxon>
        <taxon>Ascomycota</taxon>
        <taxon>Pezizomycotina</taxon>
        <taxon>Sordariomycetes</taxon>
        <taxon>Hypocreomycetidae</taxon>
        <taxon>Hypocreales</taxon>
        <taxon>Nectriaceae</taxon>
        <taxon>Neonectria</taxon>
    </lineage>
</organism>